<evidence type="ECO:0000313" key="1">
    <source>
        <dbReference type="EMBL" id="CAD9466257.1"/>
    </source>
</evidence>
<dbReference type="AlphaFoldDB" id="A0A7S2GQC9"/>
<proteinExistence type="predicted"/>
<name>A0A7S2GQC9_9STRA</name>
<reference evidence="1" key="1">
    <citation type="submission" date="2021-01" db="EMBL/GenBank/DDBJ databases">
        <authorList>
            <person name="Corre E."/>
            <person name="Pelletier E."/>
            <person name="Niang G."/>
            <person name="Scheremetjew M."/>
            <person name="Finn R."/>
            <person name="Kale V."/>
            <person name="Holt S."/>
            <person name="Cochrane G."/>
            <person name="Meng A."/>
            <person name="Brown T."/>
            <person name="Cohen L."/>
        </authorList>
    </citation>
    <scope>NUCLEOTIDE SEQUENCE</scope>
    <source>
        <strain evidence="1">CCMP1381</strain>
    </source>
</reference>
<gene>
    <name evidence="1" type="ORF">DSPE1174_LOCUS26171</name>
</gene>
<organism evidence="1">
    <name type="scientific">Octactis speculum</name>
    <dbReference type="NCBI Taxonomy" id="3111310"/>
    <lineage>
        <taxon>Eukaryota</taxon>
        <taxon>Sar</taxon>
        <taxon>Stramenopiles</taxon>
        <taxon>Ochrophyta</taxon>
        <taxon>Dictyochophyceae</taxon>
        <taxon>Dictyochales</taxon>
        <taxon>Dictyochaceae</taxon>
        <taxon>Octactis</taxon>
    </lineage>
</organism>
<protein>
    <submittedName>
        <fullName evidence="1">Uncharacterized protein</fullName>
    </submittedName>
</protein>
<accession>A0A7S2GQC9</accession>
<sequence length="451" mass="49661">MVDGGWSGLGLDHDIDTFLGDIEACSSVTRTKRGYFLKEALRASGKAPQAFFATSSTRVRRGFNRSGFSAITPTLQSRAKEQMEYTEQHSYQTLTVDGFVFHTPSEHSKSNPTSSFLGEVVHATPTRSRVLEDLGRLHNSGDLVLQRRSVFAQHGRDRLFAELRKANYPEASISELESLPTQELRDVVYTSLNTIHLGYYFDHAALLETWPTAICYARIMYLDRQWNPATELSHKKKLLQNLMRPTIDLFGRGHSSQEETNDLLTLVTSEFWPTDGYFLQPPSPSLSMEDVANLTAPPTDIEEAAIGDGSSDVEVWFKSKFSIGDIEQHLTNMGQQGSGGMYSSPHRYGSQEELVIPAACLLLDSRVLGDHIDLFGGGPGGNSKGTFNTDSGVKMAEWRRQYCVRFSSDTPADGKIVVAAVKKDLQGVVMRSGVAPPASKGSAADFEGTCV</sequence>
<dbReference type="EMBL" id="HBGS01050340">
    <property type="protein sequence ID" value="CAD9466257.1"/>
    <property type="molecule type" value="Transcribed_RNA"/>
</dbReference>